<evidence type="ECO:0000313" key="5">
    <source>
        <dbReference type="EMBL" id="BAT79970.1"/>
    </source>
</evidence>
<feature type="repeat" description="PPR" evidence="3">
    <location>
        <begin position="224"/>
        <end position="258"/>
    </location>
</feature>
<dbReference type="PROSITE" id="PS51375">
    <property type="entry name" value="PPR"/>
    <property type="match status" value="6"/>
</dbReference>
<dbReference type="Pfam" id="PF01535">
    <property type="entry name" value="PPR"/>
    <property type="match status" value="1"/>
</dbReference>
<reference evidence="5 6" key="1">
    <citation type="journal article" date="2015" name="Sci. Rep.">
        <title>The power of single molecule real-time sequencing technology in the de novo assembly of a eukaryotic genome.</title>
        <authorList>
            <person name="Sakai H."/>
            <person name="Naito K."/>
            <person name="Ogiso-Tanaka E."/>
            <person name="Takahashi Y."/>
            <person name="Iseki K."/>
            <person name="Muto C."/>
            <person name="Satou K."/>
            <person name="Teruya K."/>
            <person name="Shiroma A."/>
            <person name="Shimoji M."/>
            <person name="Hirano T."/>
            <person name="Itoh T."/>
            <person name="Kaga A."/>
            <person name="Tomooka N."/>
        </authorList>
    </citation>
    <scope>NUCLEOTIDE SEQUENCE [LARGE SCALE GENOMIC DNA]</scope>
    <source>
        <strain evidence="6">cv. Shumari</strain>
    </source>
</reference>
<accession>A0A0S3RH65</accession>
<dbReference type="EMBL" id="AP015035">
    <property type="protein sequence ID" value="BAT79970.1"/>
    <property type="molecule type" value="Genomic_DNA"/>
</dbReference>
<organism evidence="5 6">
    <name type="scientific">Vigna angularis var. angularis</name>
    <dbReference type="NCBI Taxonomy" id="157739"/>
    <lineage>
        <taxon>Eukaryota</taxon>
        <taxon>Viridiplantae</taxon>
        <taxon>Streptophyta</taxon>
        <taxon>Embryophyta</taxon>
        <taxon>Tracheophyta</taxon>
        <taxon>Spermatophyta</taxon>
        <taxon>Magnoliopsida</taxon>
        <taxon>eudicotyledons</taxon>
        <taxon>Gunneridae</taxon>
        <taxon>Pentapetalae</taxon>
        <taxon>rosids</taxon>
        <taxon>fabids</taxon>
        <taxon>Fabales</taxon>
        <taxon>Fabaceae</taxon>
        <taxon>Papilionoideae</taxon>
        <taxon>50 kb inversion clade</taxon>
        <taxon>NPAAA clade</taxon>
        <taxon>indigoferoid/millettioid clade</taxon>
        <taxon>Phaseoleae</taxon>
        <taxon>Vigna</taxon>
    </lineage>
</organism>
<evidence type="ECO:0008006" key="7">
    <source>
        <dbReference type="Google" id="ProtNLM"/>
    </source>
</evidence>
<feature type="repeat" description="PPR" evidence="3">
    <location>
        <begin position="188"/>
        <end position="223"/>
    </location>
</feature>
<keyword evidence="6" id="KW-1185">Reference proteome</keyword>
<comment type="similarity">
    <text evidence="1">Belongs to the PPR family. P subfamily.</text>
</comment>
<dbReference type="PANTHER" id="PTHR47936">
    <property type="entry name" value="PPR_LONG DOMAIN-CONTAINING PROTEIN"/>
    <property type="match status" value="1"/>
</dbReference>
<dbReference type="NCBIfam" id="TIGR00756">
    <property type="entry name" value="PPR"/>
    <property type="match status" value="5"/>
</dbReference>
<dbReference type="OrthoDB" id="185373at2759"/>
<feature type="repeat" description="PPR" evidence="3">
    <location>
        <begin position="365"/>
        <end position="399"/>
    </location>
</feature>
<gene>
    <name evidence="5" type="primary">Vigan.02G292300</name>
    <name evidence="5" type="ORF">VIGAN_02292300</name>
</gene>
<evidence type="ECO:0000256" key="1">
    <source>
        <dbReference type="ARBA" id="ARBA00007626"/>
    </source>
</evidence>
<feature type="repeat" description="PPR" evidence="3">
    <location>
        <begin position="259"/>
        <end position="294"/>
    </location>
</feature>
<feature type="region of interest" description="Disordered" evidence="4">
    <location>
        <begin position="64"/>
        <end position="83"/>
    </location>
</feature>
<dbReference type="PANTHER" id="PTHR47936:SF1">
    <property type="entry name" value="PENTATRICOPEPTIDE REPEAT-CONTAINING PROTEIN GUN1, CHLOROPLASTIC"/>
    <property type="match status" value="1"/>
</dbReference>
<dbReference type="InterPro" id="IPR011990">
    <property type="entry name" value="TPR-like_helical_dom_sf"/>
</dbReference>
<keyword evidence="2" id="KW-0677">Repeat</keyword>
<sequence>MNYERTHKVQRNKVICLCFLSMVSMSLCLSSSFIPSPIPHTKFPTAEDPIFRVTRFSVSAPSKTSVSASSTRKPAPATKTRNPKDKEFSQTLFFEDMEETPIKKKKKKKEKRKSDKVWVHTLPEVLYYHIHKKNWAITLELFGMLRGQPYYQPREDTYMRLIVLLGKSGQPHRANELFSSIHEDGCESTELYTALIAAYCRNNLVDEALSILDEMMNIPNCQPDIITYLTLMEALVDALKFEMVELVYDKMIERSIMPNTPTQNLLLSCYGKAGKFDQMEKIVSSMMESTTCKPDVWTMNAVISVFRDEGLIDLMEKWYEKFCSFGIQPQRSTFNILMGAYSKKRMYDKMSSVMQCMHKEKCPWTTPTYNFVIEAFADVGDAANMERAYDQMVAEGLKADTKTLCCLINGYAKAGIFYKVMSSVVLAEKLQIHMNTPFYNAVISACAKEDSLIEMERFFKRMKEKECQPDDTTYSVMIEAYGKANMNDKIYYLEQEKQMMISDEKILNEPQ</sequence>
<evidence type="ECO:0000256" key="4">
    <source>
        <dbReference type="SAM" id="MobiDB-lite"/>
    </source>
</evidence>
<dbReference type="Proteomes" id="UP000291084">
    <property type="component" value="Chromosome 2"/>
</dbReference>
<evidence type="ECO:0000256" key="2">
    <source>
        <dbReference type="ARBA" id="ARBA00022737"/>
    </source>
</evidence>
<proteinExistence type="inferred from homology"/>
<name>A0A0S3RH65_PHAAN</name>
<dbReference type="Gene3D" id="1.25.40.10">
    <property type="entry name" value="Tetratricopeptide repeat domain"/>
    <property type="match status" value="4"/>
</dbReference>
<evidence type="ECO:0000256" key="3">
    <source>
        <dbReference type="PROSITE-ProRule" id="PRU00708"/>
    </source>
</evidence>
<protein>
    <recommendedName>
        <fullName evidence="7">Pentacotripeptide-repeat region of PRORP domain-containing protein</fullName>
    </recommendedName>
</protein>
<evidence type="ECO:0000313" key="6">
    <source>
        <dbReference type="Proteomes" id="UP000291084"/>
    </source>
</evidence>
<dbReference type="Pfam" id="PF13041">
    <property type="entry name" value="PPR_2"/>
    <property type="match status" value="2"/>
</dbReference>
<dbReference type="AlphaFoldDB" id="A0A0S3RH65"/>
<dbReference type="Pfam" id="PF13812">
    <property type="entry name" value="PPR_3"/>
    <property type="match status" value="2"/>
</dbReference>
<dbReference type="InterPro" id="IPR002885">
    <property type="entry name" value="PPR_rpt"/>
</dbReference>
<feature type="repeat" description="PPR" evidence="3">
    <location>
        <begin position="295"/>
        <end position="329"/>
    </location>
</feature>
<feature type="repeat" description="PPR" evidence="3">
    <location>
        <begin position="435"/>
        <end position="469"/>
    </location>
</feature>